<dbReference type="InterPro" id="IPR000424">
    <property type="entry name" value="Primosome_PriB/ssb"/>
</dbReference>
<reference evidence="6" key="1">
    <citation type="submission" date="2016-09" db="EMBL/GenBank/DDBJ databases">
        <authorList>
            <person name="Gulvik C.A."/>
        </authorList>
    </citation>
    <scope>NUCLEOTIDE SEQUENCE [LARGE SCALE GENOMIC DNA]</scope>
    <source>
        <strain evidence="6">LMG 8895</strain>
    </source>
</reference>
<proteinExistence type="predicted"/>
<feature type="region of interest" description="Disordered" evidence="4">
    <location>
        <begin position="114"/>
        <end position="165"/>
    </location>
</feature>
<evidence type="ECO:0000256" key="1">
    <source>
        <dbReference type="ARBA" id="ARBA00023125"/>
    </source>
</evidence>
<dbReference type="GO" id="GO:0003697">
    <property type="term" value="F:single-stranded DNA binding"/>
    <property type="evidence" value="ECO:0007669"/>
    <property type="project" value="InterPro"/>
</dbReference>
<dbReference type="CDD" id="cd04496">
    <property type="entry name" value="SSB_OBF"/>
    <property type="match status" value="1"/>
</dbReference>
<dbReference type="InterPro" id="IPR012340">
    <property type="entry name" value="NA-bd_OB-fold"/>
</dbReference>
<keyword evidence="6" id="KW-1185">Reference proteome</keyword>
<dbReference type="GO" id="GO:0006260">
    <property type="term" value="P:DNA replication"/>
    <property type="evidence" value="ECO:0007669"/>
    <property type="project" value="InterPro"/>
</dbReference>
<dbReference type="NCBIfam" id="TIGR00621">
    <property type="entry name" value="ssb"/>
    <property type="match status" value="1"/>
</dbReference>
<organism evidence="5 6">
    <name type="scientific">Enterococcus termitis</name>
    <dbReference type="NCBI Taxonomy" id="332950"/>
    <lineage>
        <taxon>Bacteria</taxon>
        <taxon>Bacillati</taxon>
        <taxon>Bacillota</taxon>
        <taxon>Bacilli</taxon>
        <taxon>Lactobacillales</taxon>
        <taxon>Enterococcaceae</taxon>
        <taxon>Enterococcus</taxon>
    </lineage>
</organism>
<dbReference type="AlphaFoldDB" id="A0A1E5GJF6"/>
<evidence type="ECO:0000256" key="2">
    <source>
        <dbReference type="PIRNR" id="PIRNR002070"/>
    </source>
</evidence>
<evidence type="ECO:0000313" key="6">
    <source>
        <dbReference type="Proteomes" id="UP000095094"/>
    </source>
</evidence>
<dbReference type="OrthoDB" id="9809878at2"/>
<feature type="compositionally biased region" description="Polar residues" evidence="4">
    <location>
        <begin position="120"/>
        <end position="130"/>
    </location>
</feature>
<protein>
    <recommendedName>
        <fullName evidence="2 3">Single-stranded DNA-binding protein</fullName>
    </recommendedName>
</protein>
<dbReference type="SUPFAM" id="SSF50249">
    <property type="entry name" value="Nucleic acid-binding proteins"/>
    <property type="match status" value="1"/>
</dbReference>
<comment type="caution">
    <text evidence="5">The sequence shown here is derived from an EMBL/GenBank/DDBJ whole genome shotgun (WGS) entry which is preliminary data.</text>
</comment>
<gene>
    <name evidence="5" type="ORF">BCR25_05000</name>
</gene>
<evidence type="ECO:0000256" key="4">
    <source>
        <dbReference type="SAM" id="MobiDB-lite"/>
    </source>
</evidence>
<keyword evidence="1 2" id="KW-0238">DNA-binding</keyword>
<name>A0A1E5GJF6_9ENTE</name>
<accession>A0A1E5GJF6</accession>
<dbReference type="Gene3D" id="2.40.50.140">
    <property type="entry name" value="Nucleic acid-binding proteins"/>
    <property type="match status" value="1"/>
</dbReference>
<dbReference type="EMBL" id="MIJY01000023">
    <property type="protein sequence ID" value="OEG12854.1"/>
    <property type="molecule type" value="Genomic_DNA"/>
</dbReference>
<evidence type="ECO:0000313" key="5">
    <source>
        <dbReference type="EMBL" id="OEG12854.1"/>
    </source>
</evidence>
<sequence>MQSVKLTGRLTQEIDYNEFPNEKGISKVAKSTIAVKRHRFSKKDNERKSDFFRIEAWGNLAETLKNYTSKGALVDLIGEFHNNNYEDKEGNKRYEIVFQVEYLELLESRAVSEARKRNNQGEQMNQQPPYTQEPAGTVYHEQHEPPAYPYNQPNIPGMNQYGGHN</sequence>
<dbReference type="RefSeq" id="WP_069663557.1">
    <property type="nucleotide sequence ID" value="NZ_JBHUJJ010000001.1"/>
</dbReference>
<evidence type="ECO:0000256" key="3">
    <source>
        <dbReference type="RuleBase" id="RU000524"/>
    </source>
</evidence>
<dbReference type="PIRSF" id="PIRSF002070">
    <property type="entry name" value="SSB"/>
    <property type="match status" value="1"/>
</dbReference>
<dbReference type="Proteomes" id="UP000095094">
    <property type="component" value="Unassembled WGS sequence"/>
</dbReference>
<dbReference type="Pfam" id="PF00436">
    <property type="entry name" value="SSB"/>
    <property type="match status" value="1"/>
</dbReference>
<dbReference type="InterPro" id="IPR011344">
    <property type="entry name" value="ssDNA-bd"/>
</dbReference>